<proteinExistence type="predicted"/>
<dbReference type="Proteomes" id="UP001632037">
    <property type="component" value="Unassembled WGS sequence"/>
</dbReference>
<comment type="caution">
    <text evidence="1">The sequence shown here is derived from an EMBL/GenBank/DDBJ whole genome shotgun (WGS) entry which is preliminary data.</text>
</comment>
<evidence type="ECO:0000313" key="1">
    <source>
        <dbReference type="EMBL" id="KAL3672949.1"/>
    </source>
</evidence>
<sequence>MMTENMCISSFVGVVEFGAVSLMHHRPKHLFVFRLQLEAAEGVCGNVHSRAEEGDEEGNRRVRPRLELENYESQASTVQTQLSPVGSTNLEISLSPASPIHKSKAEELEVRKLGIMERQLDLQIMTQSEAGLPTDAVRYIRWQRHLVMEKMRQDRNSNNHM</sequence>
<name>A0ABD3G730_9STRA</name>
<dbReference type="AlphaFoldDB" id="A0ABD3G730"/>
<accession>A0ABD3G730</accession>
<gene>
    <name evidence="1" type="ORF">V7S43_002251</name>
</gene>
<reference evidence="1 2" key="1">
    <citation type="submission" date="2024-09" db="EMBL/GenBank/DDBJ databases">
        <title>Genome sequencing and assembly of Phytophthora oleae, isolate VK10A, causative agent of rot of olive drupes.</title>
        <authorList>
            <person name="Conti Taguali S."/>
            <person name="Riolo M."/>
            <person name="La Spada F."/>
            <person name="Cacciola S.O."/>
            <person name="Dionisio G."/>
        </authorList>
    </citation>
    <scope>NUCLEOTIDE SEQUENCE [LARGE SCALE GENOMIC DNA]</scope>
    <source>
        <strain evidence="1 2">VK10A</strain>
    </source>
</reference>
<dbReference type="EMBL" id="JBIMZQ010000003">
    <property type="protein sequence ID" value="KAL3672949.1"/>
    <property type="molecule type" value="Genomic_DNA"/>
</dbReference>
<organism evidence="1 2">
    <name type="scientific">Phytophthora oleae</name>
    <dbReference type="NCBI Taxonomy" id="2107226"/>
    <lineage>
        <taxon>Eukaryota</taxon>
        <taxon>Sar</taxon>
        <taxon>Stramenopiles</taxon>
        <taxon>Oomycota</taxon>
        <taxon>Peronosporomycetes</taxon>
        <taxon>Peronosporales</taxon>
        <taxon>Peronosporaceae</taxon>
        <taxon>Phytophthora</taxon>
    </lineage>
</organism>
<keyword evidence="2" id="KW-1185">Reference proteome</keyword>
<protein>
    <submittedName>
        <fullName evidence="1">Uncharacterized protein</fullName>
    </submittedName>
</protein>
<evidence type="ECO:0000313" key="2">
    <source>
        <dbReference type="Proteomes" id="UP001632037"/>
    </source>
</evidence>